<protein>
    <submittedName>
        <fullName evidence="1">Uncharacterized protein</fullName>
    </submittedName>
</protein>
<dbReference type="EMBL" id="LAZR01000481">
    <property type="protein sequence ID" value="KKN67223.1"/>
    <property type="molecule type" value="Genomic_DNA"/>
</dbReference>
<reference evidence="1" key="1">
    <citation type="journal article" date="2015" name="Nature">
        <title>Complex archaea that bridge the gap between prokaryotes and eukaryotes.</title>
        <authorList>
            <person name="Spang A."/>
            <person name="Saw J.H."/>
            <person name="Jorgensen S.L."/>
            <person name="Zaremba-Niedzwiedzka K."/>
            <person name="Martijn J."/>
            <person name="Lind A.E."/>
            <person name="van Eijk R."/>
            <person name="Schleper C."/>
            <person name="Guy L."/>
            <person name="Ettema T.J."/>
        </authorList>
    </citation>
    <scope>NUCLEOTIDE SEQUENCE</scope>
</reference>
<evidence type="ECO:0000313" key="1">
    <source>
        <dbReference type="EMBL" id="KKN67223.1"/>
    </source>
</evidence>
<comment type="caution">
    <text evidence="1">The sequence shown here is derived from an EMBL/GenBank/DDBJ whole genome shotgun (WGS) entry which is preliminary data.</text>
</comment>
<dbReference type="AlphaFoldDB" id="A0A0F9VN46"/>
<proteinExistence type="predicted"/>
<sequence length="657" mass="74099">MEKYRFTLDGTTLIRNPENWEDIKITLERQEDIQGLLLIFTSELTFIKDGYDLLNEKFVVNYNDKITANIDVLNDSGNYDRLFTGLILLSDILFNLNKRTARVKLQDISFFGAIDNNKNIKTFLNSEFTKNGVQITTPTAFQLDYFTPATGVFFGFGNRDHYLVSDALDFLVRFMTDDVVKGVVSTYLTTPSNFEGGLLYVTTGEEIRTGIGQHPNISFKGLFQFLQRTHNISFVIETDSNGDPVMRIEEKEFFFETDTSFTIRNIQDLELKVDRSKLFSHLGVGNNIFEKSGNFSTTTRFFSFRDEDYLIEGFSNVDKALDLKTDYITDNNVIEKIVVVNIGTADDEFDEDTIIVTGNTAGTLTSKFGTPDFHYNKGLTNDQVILRQINSIPLSISKYLSAQITPCFAFKSNTSSFNLVGAIPSIIVLVTVVDFDDDSTFPGFDLGANFNAAVPNHYYEIPFNGVFTFRSRVRVGVLLPGGVTSRTIAFRGRVEIQRWNAGLSVIQESQELFGTQVSLTATTLDVQGFSAPDLTVSMTCSTGERIRVRSSIQIVSENLTPTDAVTVTVVKDSTIFKCLGADNDAGVYEYFQPENYRVLTYRFQKNTNFTDFNTLISQSLRRIKFNEGSDPALDKLAWIDKIDYKVETSETDYQLIT</sequence>
<accession>A0A0F9VN46</accession>
<gene>
    <name evidence="1" type="ORF">LCGC14_0463960</name>
</gene>
<organism evidence="1">
    <name type="scientific">marine sediment metagenome</name>
    <dbReference type="NCBI Taxonomy" id="412755"/>
    <lineage>
        <taxon>unclassified sequences</taxon>
        <taxon>metagenomes</taxon>
        <taxon>ecological metagenomes</taxon>
    </lineage>
</organism>
<name>A0A0F9VN46_9ZZZZ</name>